<feature type="chain" id="PRO_5012274942" description="glycerophosphodiester phosphodiesterase" evidence="7">
    <location>
        <begin position="23"/>
        <end position="363"/>
    </location>
</feature>
<keyword evidence="3 7" id="KW-0732">Signal</keyword>
<accession>A0A1N6CMF0</accession>
<evidence type="ECO:0000256" key="5">
    <source>
        <dbReference type="ARBA" id="ARBA00022801"/>
    </source>
</evidence>
<evidence type="ECO:0000256" key="1">
    <source>
        <dbReference type="ARBA" id="ARBA00007277"/>
    </source>
</evidence>
<feature type="domain" description="GP-PDE" evidence="8">
    <location>
        <begin position="36"/>
        <end position="357"/>
    </location>
</feature>
<sequence>MRASWAWLIPLTLMLGGCGTDAEVTNNMPTLNGEPPIIIAHRGASGERPEHTLASYELAIAQGADFIEPDLVLTKDGILVARHENEISETTDVADRPEFADRKTSKTIDGRDYEGWFTEDFTLAELKTLFARERLPQLREANTAHDGKYPVPTFEEILELLKQHEAETGKRIGVYPETKHPSYFAGIGLPHDAPLLELLARYGYDGPEDPVFIQSFEVDNLKLLKLGTKVRLIQLVAGEGGPPDQPDTSYADMVSAEGLADIALYASGIGPSKSMVISRDSLDRLDADTGLVAAAHAAGLAVHPWTFRRENYFLPTDLKGSINPAGTGYLEEEIQRFLAVGVDGLFSDNVPEAVTARNQAGAE</sequence>
<keyword evidence="10" id="KW-1185">Reference proteome</keyword>
<evidence type="ECO:0000259" key="8">
    <source>
        <dbReference type="PROSITE" id="PS51704"/>
    </source>
</evidence>
<dbReference type="EMBL" id="FSQW01000001">
    <property type="protein sequence ID" value="SIN59564.1"/>
    <property type="molecule type" value="Genomic_DNA"/>
</dbReference>
<evidence type="ECO:0000256" key="4">
    <source>
        <dbReference type="ARBA" id="ARBA00022798"/>
    </source>
</evidence>
<comment type="catalytic activity">
    <reaction evidence="6">
        <text>a sn-glycero-3-phosphodiester + H2O = an alcohol + sn-glycerol 3-phosphate + H(+)</text>
        <dbReference type="Rhea" id="RHEA:12969"/>
        <dbReference type="ChEBI" id="CHEBI:15377"/>
        <dbReference type="ChEBI" id="CHEBI:15378"/>
        <dbReference type="ChEBI" id="CHEBI:30879"/>
        <dbReference type="ChEBI" id="CHEBI:57597"/>
        <dbReference type="ChEBI" id="CHEBI:83408"/>
        <dbReference type="EC" id="3.1.4.46"/>
    </reaction>
</comment>
<dbReference type="PANTHER" id="PTHR43620">
    <property type="entry name" value="GLYCEROPHOSPHORYL DIESTER PHOSPHODIESTERASE"/>
    <property type="match status" value="1"/>
</dbReference>
<dbReference type="GO" id="GO:0042597">
    <property type="term" value="C:periplasmic space"/>
    <property type="evidence" value="ECO:0007669"/>
    <property type="project" value="TreeGrafter"/>
</dbReference>
<dbReference type="Gene3D" id="3.20.20.190">
    <property type="entry name" value="Phosphatidylinositol (PI) phosphodiesterase"/>
    <property type="match status" value="1"/>
</dbReference>
<proteinExistence type="inferred from homology"/>
<evidence type="ECO:0000256" key="2">
    <source>
        <dbReference type="ARBA" id="ARBA00012247"/>
    </source>
</evidence>
<gene>
    <name evidence="9" type="ORF">SAMN02745824_0092</name>
</gene>
<dbReference type="Proteomes" id="UP000185192">
    <property type="component" value="Unassembled WGS sequence"/>
</dbReference>
<name>A0A1N6CMF0_9SPHN</name>
<keyword evidence="4" id="KW-0319">Glycerol metabolism</keyword>
<evidence type="ECO:0000313" key="10">
    <source>
        <dbReference type="Proteomes" id="UP000185192"/>
    </source>
</evidence>
<dbReference type="GO" id="GO:0006071">
    <property type="term" value="P:glycerol metabolic process"/>
    <property type="evidence" value="ECO:0007669"/>
    <property type="project" value="UniProtKB-KW"/>
</dbReference>
<evidence type="ECO:0000313" key="9">
    <source>
        <dbReference type="EMBL" id="SIN59564.1"/>
    </source>
</evidence>
<evidence type="ECO:0000256" key="6">
    <source>
        <dbReference type="ARBA" id="ARBA00047512"/>
    </source>
</evidence>
<evidence type="ECO:0000256" key="3">
    <source>
        <dbReference type="ARBA" id="ARBA00022729"/>
    </source>
</evidence>
<reference evidence="10" key="1">
    <citation type="submission" date="2016-11" db="EMBL/GenBank/DDBJ databases">
        <authorList>
            <person name="Varghese N."/>
            <person name="Submissions S."/>
        </authorList>
    </citation>
    <scope>NUCLEOTIDE SEQUENCE [LARGE SCALE GENOMIC DNA]</scope>
    <source>
        <strain evidence="10">DSM 22363</strain>
    </source>
</reference>
<dbReference type="CDD" id="cd08602">
    <property type="entry name" value="GDPD_ScGlpQ1_like"/>
    <property type="match status" value="1"/>
</dbReference>
<protein>
    <recommendedName>
        <fullName evidence="2">glycerophosphodiester phosphodiesterase</fullName>
        <ecNumber evidence="2">3.1.4.46</ecNumber>
    </recommendedName>
</protein>
<dbReference type="Pfam" id="PF03009">
    <property type="entry name" value="GDPD"/>
    <property type="match status" value="1"/>
</dbReference>
<dbReference type="InterPro" id="IPR030395">
    <property type="entry name" value="GP_PDE_dom"/>
</dbReference>
<dbReference type="OrthoDB" id="9795622at2"/>
<organism evidence="9 10">
    <name type="scientific">Parasphingorhabdus marina DSM 22363</name>
    <dbReference type="NCBI Taxonomy" id="1123272"/>
    <lineage>
        <taxon>Bacteria</taxon>
        <taxon>Pseudomonadati</taxon>
        <taxon>Pseudomonadota</taxon>
        <taxon>Alphaproteobacteria</taxon>
        <taxon>Sphingomonadales</taxon>
        <taxon>Sphingomonadaceae</taxon>
        <taxon>Parasphingorhabdus</taxon>
    </lineage>
</organism>
<dbReference type="STRING" id="1123272.SAMN02745824_0092"/>
<dbReference type="GO" id="GO:0006629">
    <property type="term" value="P:lipid metabolic process"/>
    <property type="evidence" value="ECO:0007669"/>
    <property type="project" value="InterPro"/>
</dbReference>
<dbReference type="EC" id="3.1.4.46" evidence="2"/>
<feature type="signal peptide" evidence="7">
    <location>
        <begin position="1"/>
        <end position="22"/>
    </location>
</feature>
<evidence type="ECO:0000256" key="7">
    <source>
        <dbReference type="SAM" id="SignalP"/>
    </source>
</evidence>
<dbReference type="PROSITE" id="PS51704">
    <property type="entry name" value="GP_PDE"/>
    <property type="match status" value="1"/>
</dbReference>
<dbReference type="PANTHER" id="PTHR43620:SF7">
    <property type="entry name" value="GLYCEROPHOSPHODIESTER PHOSPHODIESTERASE GDPD5-RELATED"/>
    <property type="match status" value="1"/>
</dbReference>
<dbReference type="InterPro" id="IPR017946">
    <property type="entry name" value="PLC-like_Pdiesterase_TIM-brl"/>
</dbReference>
<dbReference type="GO" id="GO:0008889">
    <property type="term" value="F:glycerophosphodiester phosphodiesterase activity"/>
    <property type="evidence" value="ECO:0007669"/>
    <property type="project" value="UniProtKB-EC"/>
</dbReference>
<dbReference type="PROSITE" id="PS51257">
    <property type="entry name" value="PROKAR_LIPOPROTEIN"/>
    <property type="match status" value="1"/>
</dbReference>
<comment type="similarity">
    <text evidence="1">Belongs to the glycerophosphoryl diester phosphodiesterase family.</text>
</comment>
<dbReference type="AlphaFoldDB" id="A0A1N6CMF0"/>
<dbReference type="SUPFAM" id="SSF51695">
    <property type="entry name" value="PLC-like phosphodiesterases"/>
    <property type="match status" value="1"/>
</dbReference>
<keyword evidence="5" id="KW-0378">Hydrolase</keyword>